<dbReference type="InterPro" id="IPR011604">
    <property type="entry name" value="PDDEXK-like_dom_sf"/>
</dbReference>
<dbReference type="RefSeq" id="WP_143946858.1">
    <property type="nucleotide sequence ID" value="NZ_BAABMB010000004.1"/>
</dbReference>
<evidence type="ECO:0000256" key="4">
    <source>
        <dbReference type="ARBA" id="ARBA00022763"/>
    </source>
</evidence>
<dbReference type="Gene3D" id="3.40.50.300">
    <property type="entry name" value="P-loop containing nucleotide triphosphate hydrolases"/>
    <property type="match status" value="2"/>
</dbReference>
<dbReference type="GO" id="GO:0016818">
    <property type="term" value="F:hydrolase activity, acting on acid anhydrides, in phosphorus-containing anhydrides"/>
    <property type="evidence" value="ECO:0007669"/>
    <property type="project" value="InterPro"/>
</dbReference>
<dbReference type="Proteomes" id="UP000318405">
    <property type="component" value="Unassembled WGS sequence"/>
</dbReference>
<organism evidence="15 16">
    <name type="scientific">Verticiella sediminum</name>
    <dbReference type="NCBI Taxonomy" id="1247510"/>
    <lineage>
        <taxon>Bacteria</taxon>
        <taxon>Pseudomonadati</taxon>
        <taxon>Pseudomonadota</taxon>
        <taxon>Betaproteobacteria</taxon>
        <taxon>Burkholderiales</taxon>
        <taxon>Alcaligenaceae</taxon>
        <taxon>Verticiella</taxon>
    </lineage>
</organism>
<dbReference type="SMART" id="SM00491">
    <property type="entry name" value="HELICc2"/>
    <property type="match status" value="1"/>
</dbReference>
<sequence>MPALPASPLPDPPHCVGVRTLCEFVRTGDIDLRFAMSPSAQQGLAGHATVAARRSAGYEREVFLQGEHAGVRVRGRADGYDAPANALEEIKTHRGDLARMPSSQRAVHWAQARIYGWLLCQARGLARIELRLVYFDLGSETETVLSESHDAQALRAGFEQACAAYADWARAEAGHRRRRDAGLAQLRFPHAQFRGEQRRMAIAAFRTARDGGCLSIEAPTGTGKTLGTLFPVLRAMPEAGLDKVFYLTARTTGRALALDALAALAGPVAAPMVRVVELVARSKACVHPGAACTGEQCPRARGFYDRLPAARIEAAQAGWLDKAASERIAARHAVCPYFLAQAMVPWADVVIGDYHHAFDPAAWLAPLAAAEGWRCAVLVDEAHNLVERVRDMHSAHLARASLTAARRAHPALGATWRGLARAWGNLAREATGTYRVLDELPERFVDAHRRAASALAEHLARSDAAADPALLDYYFELLHFLRLAERYGTHSIVELGAPNGARALRITLRNLVPAPFLAPRWAALHCCLLFSGTFGPAHYYADMLGLPAQARRLELASPFRAEQLQVRVPHRLSTRYGDRAASVPPIVGAIARQFADRPGNYLAFFSSYAYLDQVCTQFTLAHPEIPCWRQPPSLDEAGRDAFLARYTPEGQGIGFAVLGGAFGEGIDLPGTRLVGAFIATLGLPQVNPSNEALRARLHTAFGDGYAYAYLYPGLRKVIQAAGRVIRTPADAGVIHLLDERYRQPGVRALLPDWWPTPLSSD</sequence>
<dbReference type="EMBL" id="VLTJ01000007">
    <property type="protein sequence ID" value="TSH97976.1"/>
    <property type="molecule type" value="Genomic_DNA"/>
</dbReference>
<evidence type="ECO:0000259" key="14">
    <source>
        <dbReference type="PROSITE" id="PS51193"/>
    </source>
</evidence>
<dbReference type="Pfam" id="PF06733">
    <property type="entry name" value="DEAD_2"/>
    <property type="match status" value="1"/>
</dbReference>
<evidence type="ECO:0000256" key="6">
    <source>
        <dbReference type="ARBA" id="ARBA00022806"/>
    </source>
</evidence>
<dbReference type="SMART" id="SM00488">
    <property type="entry name" value="DEXDc2"/>
    <property type="match status" value="1"/>
</dbReference>
<dbReference type="GO" id="GO:0003678">
    <property type="term" value="F:DNA helicase activity"/>
    <property type="evidence" value="ECO:0007669"/>
    <property type="project" value="InterPro"/>
</dbReference>
<dbReference type="GO" id="GO:0046872">
    <property type="term" value="F:metal ion binding"/>
    <property type="evidence" value="ECO:0007669"/>
    <property type="project" value="UniProtKB-KW"/>
</dbReference>
<evidence type="ECO:0000256" key="3">
    <source>
        <dbReference type="ARBA" id="ARBA00022741"/>
    </source>
</evidence>
<comment type="similarity">
    <text evidence="13">Belongs to the helicase family. DinG subfamily.</text>
</comment>
<keyword evidence="11" id="KW-0234">DNA repair</keyword>
<protein>
    <submittedName>
        <fullName evidence="15">ATP-dependent DNA helicase</fullName>
    </submittedName>
</protein>
<dbReference type="PANTHER" id="PTHR11472:SF34">
    <property type="entry name" value="REGULATOR OF TELOMERE ELONGATION HELICASE 1"/>
    <property type="match status" value="1"/>
</dbReference>
<reference evidence="15 16" key="1">
    <citation type="submission" date="2019-07" db="EMBL/GenBank/DDBJ databases">
        <title>Qingshengfaniella alkalisoli gen. nov., sp. nov., isolated from saline soil.</title>
        <authorList>
            <person name="Xu L."/>
            <person name="Huang X.-X."/>
            <person name="Sun J.-Q."/>
        </authorList>
    </citation>
    <scope>NUCLEOTIDE SEQUENCE [LARGE SCALE GENOMIC DNA]</scope>
    <source>
        <strain evidence="15 16">DSM 27279</strain>
    </source>
</reference>
<dbReference type="AlphaFoldDB" id="A0A556AYK0"/>
<accession>A0A556AYK0</accession>
<keyword evidence="5" id="KW-0378">Hydrolase</keyword>
<keyword evidence="2" id="KW-0479">Metal-binding</keyword>
<keyword evidence="1" id="KW-0004">4Fe-4S</keyword>
<name>A0A556AYK0_9BURK</name>
<keyword evidence="16" id="KW-1185">Reference proteome</keyword>
<dbReference type="InterPro" id="IPR014013">
    <property type="entry name" value="Helic_SF1/SF2_ATP-bd_DinG/Rad3"/>
</dbReference>
<evidence type="ECO:0000256" key="8">
    <source>
        <dbReference type="ARBA" id="ARBA00023004"/>
    </source>
</evidence>
<evidence type="ECO:0000256" key="5">
    <source>
        <dbReference type="ARBA" id="ARBA00022801"/>
    </source>
</evidence>
<dbReference type="PANTHER" id="PTHR11472">
    <property type="entry name" value="DNA REPAIR DEAD HELICASE RAD3/XP-D SUBFAMILY MEMBER"/>
    <property type="match status" value="1"/>
</dbReference>
<dbReference type="GO" id="GO:0003677">
    <property type="term" value="F:DNA binding"/>
    <property type="evidence" value="ECO:0007669"/>
    <property type="project" value="UniProtKB-KW"/>
</dbReference>
<comment type="caution">
    <text evidence="15">The sequence shown here is derived from an EMBL/GenBank/DDBJ whole genome shotgun (WGS) entry which is preliminary data.</text>
</comment>
<dbReference type="GO" id="GO:0005524">
    <property type="term" value="F:ATP binding"/>
    <property type="evidence" value="ECO:0007669"/>
    <property type="project" value="UniProtKB-KW"/>
</dbReference>
<evidence type="ECO:0000256" key="2">
    <source>
        <dbReference type="ARBA" id="ARBA00022723"/>
    </source>
</evidence>
<evidence type="ECO:0000256" key="13">
    <source>
        <dbReference type="ARBA" id="ARBA00038058"/>
    </source>
</evidence>
<evidence type="ECO:0000313" key="15">
    <source>
        <dbReference type="EMBL" id="TSH97976.1"/>
    </source>
</evidence>
<dbReference type="InterPro" id="IPR045028">
    <property type="entry name" value="DinG/Rad3-like"/>
</dbReference>
<dbReference type="InterPro" id="IPR006554">
    <property type="entry name" value="Helicase-like_DEXD_c2"/>
</dbReference>
<dbReference type="Gene3D" id="3.90.320.10">
    <property type="match status" value="1"/>
</dbReference>
<dbReference type="Pfam" id="PF13307">
    <property type="entry name" value="Helicase_C_2"/>
    <property type="match status" value="1"/>
</dbReference>
<dbReference type="PROSITE" id="PS51193">
    <property type="entry name" value="HELICASE_ATP_BIND_2"/>
    <property type="match status" value="1"/>
</dbReference>
<dbReference type="InterPro" id="IPR010614">
    <property type="entry name" value="RAD3-like_helicase_DEAD"/>
</dbReference>
<dbReference type="GO" id="GO:0051539">
    <property type="term" value="F:4 iron, 4 sulfur cluster binding"/>
    <property type="evidence" value="ECO:0007669"/>
    <property type="project" value="UniProtKB-KW"/>
</dbReference>
<keyword evidence="7" id="KW-0067">ATP-binding</keyword>
<keyword evidence="12" id="KW-0413">Isomerase</keyword>
<evidence type="ECO:0000256" key="7">
    <source>
        <dbReference type="ARBA" id="ARBA00022840"/>
    </source>
</evidence>
<evidence type="ECO:0000256" key="11">
    <source>
        <dbReference type="ARBA" id="ARBA00023204"/>
    </source>
</evidence>
<keyword evidence="9" id="KW-0411">Iron-sulfur</keyword>
<keyword evidence="4" id="KW-0227">DNA damage</keyword>
<proteinExistence type="inferred from homology"/>
<dbReference type="SUPFAM" id="SSF52540">
    <property type="entry name" value="P-loop containing nucleoside triphosphate hydrolases"/>
    <property type="match status" value="1"/>
</dbReference>
<dbReference type="GO" id="GO:0006281">
    <property type="term" value="P:DNA repair"/>
    <property type="evidence" value="ECO:0007669"/>
    <property type="project" value="UniProtKB-KW"/>
</dbReference>
<keyword evidence="6 15" id="KW-0347">Helicase</keyword>
<dbReference type="OrthoDB" id="9765586at2"/>
<keyword evidence="3" id="KW-0547">Nucleotide-binding</keyword>
<keyword evidence="10" id="KW-0238">DNA-binding</keyword>
<evidence type="ECO:0000256" key="12">
    <source>
        <dbReference type="ARBA" id="ARBA00023235"/>
    </source>
</evidence>
<evidence type="ECO:0000256" key="1">
    <source>
        <dbReference type="ARBA" id="ARBA00022485"/>
    </source>
</evidence>
<dbReference type="InterPro" id="IPR027417">
    <property type="entry name" value="P-loop_NTPase"/>
</dbReference>
<keyword evidence="8" id="KW-0408">Iron</keyword>
<dbReference type="InterPro" id="IPR006555">
    <property type="entry name" value="ATP-dep_Helicase_C"/>
</dbReference>
<evidence type="ECO:0000256" key="10">
    <source>
        <dbReference type="ARBA" id="ARBA00023125"/>
    </source>
</evidence>
<gene>
    <name evidence="15" type="ORF">FOZ76_04085</name>
</gene>
<evidence type="ECO:0000256" key="9">
    <source>
        <dbReference type="ARBA" id="ARBA00023014"/>
    </source>
</evidence>
<evidence type="ECO:0000313" key="16">
    <source>
        <dbReference type="Proteomes" id="UP000318405"/>
    </source>
</evidence>
<feature type="domain" description="Helicase ATP-binding" evidence="14">
    <location>
        <begin position="183"/>
        <end position="448"/>
    </location>
</feature>